<organism evidence="1">
    <name type="scientific">marine metagenome</name>
    <dbReference type="NCBI Taxonomy" id="408172"/>
    <lineage>
        <taxon>unclassified sequences</taxon>
        <taxon>metagenomes</taxon>
        <taxon>ecological metagenomes</taxon>
    </lineage>
</organism>
<name>A0A382K4X3_9ZZZZ</name>
<protein>
    <submittedName>
        <fullName evidence="1">Uncharacterized protein</fullName>
    </submittedName>
</protein>
<sequence>MVRSWGESSCRNQSGIKMREELCIDCDKDNVTKIESNIKTPLILLMDNHFRCKNHASDFLDQREKMLKNSTNLPTSITEQRMLDEVRVMKAKFK</sequence>
<dbReference type="EMBL" id="UINC01078115">
    <property type="protein sequence ID" value="SVC18875.1"/>
    <property type="molecule type" value="Genomic_DNA"/>
</dbReference>
<gene>
    <name evidence="1" type="ORF">METZ01_LOCUS271729</name>
</gene>
<evidence type="ECO:0000313" key="1">
    <source>
        <dbReference type="EMBL" id="SVC18875.1"/>
    </source>
</evidence>
<dbReference type="AlphaFoldDB" id="A0A382K4X3"/>
<reference evidence="1" key="1">
    <citation type="submission" date="2018-05" db="EMBL/GenBank/DDBJ databases">
        <authorList>
            <person name="Lanie J.A."/>
            <person name="Ng W.-L."/>
            <person name="Kazmierczak K.M."/>
            <person name="Andrzejewski T.M."/>
            <person name="Davidsen T.M."/>
            <person name="Wayne K.J."/>
            <person name="Tettelin H."/>
            <person name="Glass J.I."/>
            <person name="Rusch D."/>
            <person name="Podicherti R."/>
            <person name="Tsui H.-C.T."/>
            <person name="Winkler M.E."/>
        </authorList>
    </citation>
    <scope>NUCLEOTIDE SEQUENCE</scope>
</reference>
<accession>A0A382K4X3</accession>
<proteinExistence type="predicted"/>